<name>A0A6L2KCH2_TANCI</name>
<organism evidence="1">
    <name type="scientific">Tanacetum cinerariifolium</name>
    <name type="common">Dalmatian daisy</name>
    <name type="synonym">Chrysanthemum cinerariifolium</name>
    <dbReference type="NCBI Taxonomy" id="118510"/>
    <lineage>
        <taxon>Eukaryota</taxon>
        <taxon>Viridiplantae</taxon>
        <taxon>Streptophyta</taxon>
        <taxon>Embryophyta</taxon>
        <taxon>Tracheophyta</taxon>
        <taxon>Spermatophyta</taxon>
        <taxon>Magnoliopsida</taxon>
        <taxon>eudicotyledons</taxon>
        <taxon>Gunneridae</taxon>
        <taxon>Pentapetalae</taxon>
        <taxon>asterids</taxon>
        <taxon>campanulids</taxon>
        <taxon>Asterales</taxon>
        <taxon>Asteraceae</taxon>
        <taxon>Asteroideae</taxon>
        <taxon>Anthemideae</taxon>
        <taxon>Anthemidinae</taxon>
        <taxon>Tanacetum</taxon>
    </lineage>
</organism>
<proteinExistence type="predicted"/>
<dbReference type="AlphaFoldDB" id="A0A6L2KCH2"/>
<sequence length="256" mass="29432">KEDKNCIPRHLISLVEDFDAWKDYPWGFYSKCRPLFNSYREDGSMVCCKLSIHQWLVDEDRSSFVVDYVGVSKDNAVDGQHELGYEDERVNEPLVDEDRMVVGVNSLGVSKDNVVDGQHQLGYEDERKMKHWLKIMTSFYWKTGMVFWIQIDEEVVVIKVDDERIVNLERLLKEKLQNGFATEKIMPNMISNHSDDISNCSIPYVTSNHRGVDQGLGGSANDPMLACSRPDMHNAKVTYDGMSIDKPDGKNEYTYS</sequence>
<dbReference type="EMBL" id="BKCJ010002031">
    <property type="protein sequence ID" value="GEU45765.1"/>
    <property type="molecule type" value="Genomic_DNA"/>
</dbReference>
<accession>A0A6L2KCH2</accession>
<evidence type="ECO:0000313" key="1">
    <source>
        <dbReference type="EMBL" id="GEU45765.1"/>
    </source>
</evidence>
<reference evidence="1" key="1">
    <citation type="journal article" date="2019" name="Sci. Rep.">
        <title>Draft genome of Tanacetum cinerariifolium, the natural source of mosquito coil.</title>
        <authorList>
            <person name="Yamashiro T."/>
            <person name="Shiraishi A."/>
            <person name="Satake H."/>
            <person name="Nakayama K."/>
        </authorList>
    </citation>
    <scope>NUCLEOTIDE SEQUENCE</scope>
</reference>
<gene>
    <name evidence="1" type="ORF">Tci_017743</name>
</gene>
<protein>
    <recommendedName>
        <fullName evidence="2">Phospholipase-like protein</fullName>
    </recommendedName>
</protein>
<comment type="caution">
    <text evidence="1">The sequence shown here is derived from an EMBL/GenBank/DDBJ whole genome shotgun (WGS) entry which is preliminary data.</text>
</comment>
<feature type="non-terminal residue" evidence="1">
    <location>
        <position position="1"/>
    </location>
</feature>
<evidence type="ECO:0008006" key="2">
    <source>
        <dbReference type="Google" id="ProtNLM"/>
    </source>
</evidence>